<dbReference type="FunFam" id="3.40.50.1000:FF:000015">
    <property type="entry name" value="CTD small phosphatase-like protein 2"/>
    <property type="match status" value="1"/>
</dbReference>
<evidence type="ECO:0000313" key="8">
    <source>
        <dbReference type="Proteomes" id="UP001381693"/>
    </source>
</evidence>
<comment type="function">
    <text evidence="3">Probable phosphatase.</text>
</comment>
<dbReference type="InterPro" id="IPR050365">
    <property type="entry name" value="TIM50"/>
</dbReference>
<dbReference type="GO" id="GO:0004721">
    <property type="term" value="F:phosphoprotein phosphatase activity"/>
    <property type="evidence" value="ECO:0007669"/>
    <property type="project" value="UniProtKB-KW"/>
</dbReference>
<gene>
    <name evidence="7" type="primary">CTDSPL2</name>
    <name evidence="7" type="ORF">SK128_002092</name>
</gene>
<proteinExistence type="inferred from homology"/>
<dbReference type="AlphaFoldDB" id="A0AAN9AE85"/>
<protein>
    <submittedName>
        <fullName evidence="7">CTD small phosphatase-like protein 2</fullName>
    </submittedName>
</protein>
<dbReference type="PROSITE" id="PS50969">
    <property type="entry name" value="FCP1"/>
    <property type="match status" value="1"/>
</dbReference>
<organism evidence="7 8">
    <name type="scientific">Halocaridina rubra</name>
    <name type="common">Hawaiian red shrimp</name>
    <dbReference type="NCBI Taxonomy" id="373956"/>
    <lineage>
        <taxon>Eukaryota</taxon>
        <taxon>Metazoa</taxon>
        <taxon>Ecdysozoa</taxon>
        <taxon>Arthropoda</taxon>
        <taxon>Crustacea</taxon>
        <taxon>Multicrustacea</taxon>
        <taxon>Malacostraca</taxon>
        <taxon>Eumalacostraca</taxon>
        <taxon>Eucarida</taxon>
        <taxon>Decapoda</taxon>
        <taxon>Pleocyemata</taxon>
        <taxon>Caridea</taxon>
        <taxon>Atyoidea</taxon>
        <taxon>Atyidae</taxon>
        <taxon>Halocaridina</taxon>
    </lineage>
</organism>
<dbReference type="SMART" id="SM00577">
    <property type="entry name" value="CPDc"/>
    <property type="match status" value="1"/>
</dbReference>
<dbReference type="PANTHER" id="PTHR12210">
    <property type="entry name" value="DULLARD PROTEIN PHOSPHATASE"/>
    <property type="match status" value="1"/>
</dbReference>
<dbReference type="InterPro" id="IPR011948">
    <property type="entry name" value="Dullard_phosphatase"/>
</dbReference>
<comment type="caution">
    <text evidence="7">The sequence shown here is derived from an EMBL/GenBank/DDBJ whole genome shotgun (WGS) entry which is preliminary data.</text>
</comment>
<evidence type="ECO:0000256" key="4">
    <source>
        <dbReference type="ARBA" id="ARBA00038355"/>
    </source>
</evidence>
<accession>A0AAN9AE85</accession>
<feature type="region of interest" description="Disordered" evidence="5">
    <location>
        <begin position="71"/>
        <end position="133"/>
    </location>
</feature>
<dbReference type="InterPro" id="IPR023214">
    <property type="entry name" value="HAD_sf"/>
</dbReference>
<evidence type="ECO:0000259" key="6">
    <source>
        <dbReference type="PROSITE" id="PS50969"/>
    </source>
</evidence>
<feature type="compositionally biased region" description="Basic residues" evidence="5">
    <location>
        <begin position="216"/>
        <end position="228"/>
    </location>
</feature>
<dbReference type="InterPro" id="IPR004274">
    <property type="entry name" value="FCP1_dom"/>
</dbReference>
<dbReference type="Proteomes" id="UP001381693">
    <property type="component" value="Unassembled WGS sequence"/>
</dbReference>
<dbReference type="EMBL" id="JAXCGZ010005672">
    <property type="protein sequence ID" value="KAK7081217.1"/>
    <property type="molecule type" value="Genomic_DNA"/>
</dbReference>
<sequence length="617" mass="70806">MWFGGYYGLLLRSGITYCDPSLGIPRIFEKKIRTISSYIAEKSLTLFGQRINGSKHSKRWHALDRRMNLRYRVSRRQRSSPANSNSSNSGGVSVGNSHGNKSHHRRTPLSPAPRALSPPQILKAPSVRAPRSHRAIKNVGGDAFEEQNENFVLSPAQYNSVVNVPITHKTALRARRYPAQAPVIDSDNNIISSKLLKPRPLRVNKQHNQVSSEYRKRSHRRSHSRRPRIVQGTKTLKMLKEVQELKASAMNTSLFSPVYSVDSTPSLSPSLGDGIEDGEFTQDLIEESYPVVGKEPDEDHLDEDDEDDEDDDIRGNLNVVRSHDTVCQDIEGHTRDLTQLSSRIQLDIPHILQSSTPDSQQSMEPEETEMMITQVSQCSVQENKENYVAGNTYETSCDEGYEEWETFDPYFFIKHLPPLTPEMRARNPALPLKTRSSPEFTLVLDLDETLVHCSLQELEDATLSFPVVFQEVNYQVFVRTRPYFREFLEQVSQLYEVILFTASKKVYADKLMNLLDPQRKWIKYRLFREHCVCIQGNYVKDLTILGRDLSKTIIVDNSPQAFGYQINNGIPIESWFVDKDDRELEKLLPFLESLVDKDDVRPFIREKYKLETYLPPD</sequence>
<evidence type="ECO:0000256" key="1">
    <source>
        <dbReference type="ARBA" id="ARBA00022801"/>
    </source>
</evidence>
<evidence type="ECO:0000256" key="2">
    <source>
        <dbReference type="ARBA" id="ARBA00022912"/>
    </source>
</evidence>
<comment type="similarity">
    <text evidence="4">Belongs to the CTDSPL2 family.</text>
</comment>
<feature type="compositionally biased region" description="Low complexity" evidence="5">
    <location>
        <begin position="108"/>
        <end position="119"/>
    </location>
</feature>
<evidence type="ECO:0000313" key="7">
    <source>
        <dbReference type="EMBL" id="KAK7081217.1"/>
    </source>
</evidence>
<dbReference type="InterPro" id="IPR036412">
    <property type="entry name" value="HAD-like_sf"/>
</dbReference>
<feature type="domain" description="FCP1 homology" evidence="6">
    <location>
        <begin position="435"/>
        <end position="594"/>
    </location>
</feature>
<keyword evidence="2" id="KW-0904">Protein phosphatase</keyword>
<feature type="compositionally biased region" description="Low complexity" evidence="5">
    <location>
        <begin position="79"/>
        <end position="99"/>
    </location>
</feature>
<dbReference type="Pfam" id="PF03031">
    <property type="entry name" value="NIF"/>
    <property type="match status" value="1"/>
</dbReference>
<dbReference type="CDD" id="cd07521">
    <property type="entry name" value="HAD_FCP1-like"/>
    <property type="match status" value="1"/>
</dbReference>
<feature type="region of interest" description="Disordered" evidence="5">
    <location>
        <begin position="205"/>
        <end position="228"/>
    </location>
</feature>
<dbReference type="SUPFAM" id="SSF56784">
    <property type="entry name" value="HAD-like"/>
    <property type="match status" value="1"/>
</dbReference>
<reference evidence="7 8" key="1">
    <citation type="submission" date="2023-11" db="EMBL/GenBank/DDBJ databases">
        <title>Halocaridina rubra genome assembly.</title>
        <authorList>
            <person name="Smith C."/>
        </authorList>
    </citation>
    <scope>NUCLEOTIDE SEQUENCE [LARGE SCALE GENOMIC DNA]</scope>
    <source>
        <strain evidence="7">EP-1</strain>
        <tissue evidence="7">Whole</tissue>
    </source>
</reference>
<feature type="compositionally biased region" description="Acidic residues" evidence="5">
    <location>
        <begin position="296"/>
        <end position="312"/>
    </location>
</feature>
<keyword evidence="8" id="KW-1185">Reference proteome</keyword>
<dbReference type="NCBIfam" id="TIGR02251">
    <property type="entry name" value="HIF-SF_euk"/>
    <property type="match status" value="1"/>
</dbReference>
<feature type="region of interest" description="Disordered" evidence="5">
    <location>
        <begin position="290"/>
        <end position="314"/>
    </location>
</feature>
<keyword evidence="1" id="KW-0378">Hydrolase</keyword>
<dbReference type="Gene3D" id="3.40.50.1000">
    <property type="entry name" value="HAD superfamily/HAD-like"/>
    <property type="match status" value="1"/>
</dbReference>
<evidence type="ECO:0000256" key="3">
    <source>
        <dbReference type="ARBA" id="ARBA00037324"/>
    </source>
</evidence>
<evidence type="ECO:0000256" key="5">
    <source>
        <dbReference type="SAM" id="MobiDB-lite"/>
    </source>
</evidence>
<name>A0AAN9AE85_HALRR</name>
<dbReference type="GO" id="GO:0005634">
    <property type="term" value="C:nucleus"/>
    <property type="evidence" value="ECO:0007669"/>
    <property type="project" value="UniProtKB-ARBA"/>
</dbReference>